<protein>
    <submittedName>
        <fullName evidence="1">Uncharacterized protein</fullName>
    </submittedName>
</protein>
<reference evidence="1 2" key="1">
    <citation type="journal article" date="2007" name="Int. J. Syst. Evol. Microbiol.">
        <title>Halomonas saccharevitans sp. nov., Halomonas arcis sp. nov. and Halomonas subterranea sp. nov., halophilic bacteria isolated from hypersaline environments of China.</title>
        <authorList>
            <person name="Xu X.W."/>
            <person name="Wu Y.H."/>
            <person name="Zhou Z."/>
            <person name="Wang C.S."/>
            <person name="Zhou Y.G."/>
            <person name="Zhang H.B."/>
            <person name="Wang Y."/>
            <person name="Wu M."/>
        </authorList>
    </citation>
    <scope>NUCLEOTIDE SEQUENCE [LARGE SCALE GENOMIC DNA]</scope>
    <source>
        <strain evidence="1 2">TBZ3</strain>
    </source>
</reference>
<accession>A0A5R8MDY5</accession>
<dbReference type="Proteomes" id="UP000306973">
    <property type="component" value="Unassembled WGS sequence"/>
</dbReference>
<name>A0A5R8MDY5_9GAMM</name>
<dbReference type="EMBL" id="VBUI01000022">
    <property type="protein sequence ID" value="TLF47888.1"/>
    <property type="molecule type" value="Genomic_DNA"/>
</dbReference>
<evidence type="ECO:0000313" key="2">
    <source>
        <dbReference type="Proteomes" id="UP000306973"/>
    </source>
</evidence>
<keyword evidence="2" id="KW-1185">Reference proteome</keyword>
<comment type="caution">
    <text evidence="1">The sequence shown here is derived from an EMBL/GenBank/DDBJ whole genome shotgun (WGS) entry which is preliminary data.</text>
</comment>
<proteinExistence type="predicted"/>
<organism evidence="1 2">
    <name type="scientific">Halomonas urmiana</name>
    <dbReference type="NCBI Taxonomy" id="490901"/>
    <lineage>
        <taxon>Bacteria</taxon>
        <taxon>Pseudomonadati</taxon>
        <taxon>Pseudomonadota</taxon>
        <taxon>Gammaproteobacteria</taxon>
        <taxon>Oceanospirillales</taxon>
        <taxon>Halomonadaceae</taxon>
        <taxon>Halomonas</taxon>
    </lineage>
</organism>
<gene>
    <name evidence="1" type="ORF">FEI13_14130</name>
</gene>
<sequence length="62" mass="7163">MPRQTVERKPRPGRCRGCSPRPAQMLWYRKVQRLTRGVAPVPSDPSPSGIDRARQWLLLDHT</sequence>
<evidence type="ECO:0000313" key="1">
    <source>
        <dbReference type="EMBL" id="TLF47888.1"/>
    </source>
</evidence>
<dbReference type="RefSeq" id="WP_138182163.1">
    <property type="nucleotide sequence ID" value="NZ_VBUI01000022.1"/>
</dbReference>
<dbReference type="AlphaFoldDB" id="A0A5R8MDY5"/>